<accession>A0A3D9CMQ3</accession>
<protein>
    <submittedName>
        <fullName evidence="1">Uncharacterized protein</fullName>
    </submittedName>
</protein>
<name>A0A3D9CMQ3_9FLAO</name>
<dbReference type="OrthoDB" id="1237645at2"/>
<dbReference type="RefSeq" id="WP_116036764.1">
    <property type="nucleotide sequence ID" value="NZ_JBHLVV010000044.1"/>
</dbReference>
<dbReference type="Proteomes" id="UP000256326">
    <property type="component" value="Unassembled WGS sequence"/>
</dbReference>
<sequence>MDQKKLYGRWNFWEEFVGYPMMIYYWIKGEKIQKMLSKRIDQAKHKAKQIILTEKMKNEFLIQYEKLDNFFSFHFKDIDASRNHNFEEKIKYCLDQYKKESSKHLSSSNLMKLQENFLNGAETTLFLYFALESKIKREIRLSDIMIGEDSSKIFVAFLKGKKFIDENQNLIVDQKSSFIRIHRFLKDNHIINPDFQDTTIIEAMENEYNTNFDKGTFSRAIIVKPNDFEEIIYQELSKLFNIKY</sequence>
<reference evidence="1 2" key="1">
    <citation type="journal article" date="2006" name="Int. J. Syst. Evol. Microbiol.">
        <title>Chryseobacterium hispanicum sp. nov., isolated from the drinking water distribution system of Sevilla, Spain.</title>
        <authorList>
            <person name="Gallego V."/>
            <person name="Garcia M.T."/>
            <person name="Ventosa A."/>
        </authorList>
    </citation>
    <scope>NUCLEOTIDE SEQUENCE [LARGE SCALE GENOMIC DNA]</scope>
    <source>
        <strain evidence="1 2">KCTC 22104</strain>
    </source>
</reference>
<dbReference type="AlphaFoldDB" id="A0A3D9CMQ3"/>
<evidence type="ECO:0000313" key="2">
    <source>
        <dbReference type="Proteomes" id="UP000256326"/>
    </source>
</evidence>
<proteinExistence type="predicted"/>
<evidence type="ECO:0000313" key="1">
    <source>
        <dbReference type="EMBL" id="REC66998.1"/>
    </source>
</evidence>
<comment type="caution">
    <text evidence="1">The sequence shown here is derived from an EMBL/GenBank/DDBJ whole genome shotgun (WGS) entry which is preliminary data.</text>
</comment>
<organism evidence="1 2">
    <name type="scientific">Epilithonimonas hispanica</name>
    <dbReference type="NCBI Taxonomy" id="358687"/>
    <lineage>
        <taxon>Bacteria</taxon>
        <taxon>Pseudomonadati</taxon>
        <taxon>Bacteroidota</taxon>
        <taxon>Flavobacteriia</taxon>
        <taxon>Flavobacteriales</taxon>
        <taxon>Weeksellaceae</taxon>
        <taxon>Chryseobacterium group</taxon>
        <taxon>Epilithonimonas</taxon>
    </lineage>
</organism>
<gene>
    <name evidence="1" type="ORF">DRF58_15660</name>
</gene>
<dbReference type="EMBL" id="QNUG01000048">
    <property type="protein sequence ID" value="REC66998.1"/>
    <property type="molecule type" value="Genomic_DNA"/>
</dbReference>
<keyword evidence="2" id="KW-1185">Reference proteome</keyword>